<dbReference type="InterPro" id="IPR032466">
    <property type="entry name" value="Metal_Hydrolase"/>
</dbReference>
<dbReference type="GO" id="GO:0046103">
    <property type="term" value="P:inosine biosynthetic process"/>
    <property type="evidence" value="ECO:0007669"/>
    <property type="project" value="TreeGrafter"/>
</dbReference>
<organism evidence="8">
    <name type="scientific">marine sediment metagenome</name>
    <dbReference type="NCBI Taxonomy" id="412755"/>
    <lineage>
        <taxon>unclassified sequences</taxon>
        <taxon>metagenomes</taxon>
        <taxon>ecological metagenomes</taxon>
    </lineage>
</organism>
<dbReference type="GO" id="GO:0009897">
    <property type="term" value="C:external side of plasma membrane"/>
    <property type="evidence" value="ECO:0007669"/>
    <property type="project" value="TreeGrafter"/>
</dbReference>
<dbReference type="GO" id="GO:0060169">
    <property type="term" value="P:negative regulation of adenosine receptor signaling pathway"/>
    <property type="evidence" value="ECO:0007669"/>
    <property type="project" value="TreeGrafter"/>
</dbReference>
<dbReference type="GO" id="GO:0004000">
    <property type="term" value="F:adenosine deaminase activity"/>
    <property type="evidence" value="ECO:0007669"/>
    <property type="project" value="UniProtKB-ARBA"/>
</dbReference>
<comment type="similarity">
    <text evidence="2">Belongs to the metallo-dependent hydrolases superfamily. Adenosine and AMP deaminases family.</text>
</comment>
<dbReference type="AlphaFoldDB" id="X0YBW4"/>
<gene>
    <name evidence="8" type="ORF">S01H1_72333</name>
</gene>
<sequence length="180" mass="20208">MTERTSFVDIADSRLSFTKEFFAKLPKVDLHVHLDGSLRLQTILELAEENGIDLGVDDLEGLEKLIKPGVKHKSLKDYLEAFKYTLKVMQTDKALYRAAYELAEDAAKENIEYMEVRYSPILHTKQRLSLAAILESVLSGLRDARKDIGIDSGVIVCGIRNISPDVSLRLAELAAAFKNR</sequence>
<evidence type="ECO:0000256" key="6">
    <source>
        <dbReference type="ARBA" id="ARBA00022833"/>
    </source>
</evidence>
<dbReference type="PANTHER" id="PTHR11409:SF43">
    <property type="entry name" value="ADENOSINE DEAMINASE"/>
    <property type="match status" value="1"/>
</dbReference>
<dbReference type="GO" id="GO:0006154">
    <property type="term" value="P:adenosine catabolic process"/>
    <property type="evidence" value="ECO:0007669"/>
    <property type="project" value="TreeGrafter"/>
</dbReference>
<dbReference type="GO" id="GO:0043103">
    <property type="term" value="P:hypoxanthine salvage"/>
    <property type="evidence" value="ECO:0007669"/>
    <property type="project" value="TreeGrafter"/>
</dbReference>
<dbReference type="EC" id="3.5.4.4" evidence="3"/>
<accession>X0YBW4</accession>
<keyword evidence="6" id="KW-0862">Zinc</keyword>
<dbReference type="Pfam" id="PF00962">
    <property type="entry name" value="A_deaminase"/>
    <property type="match status" value="1"/>
</dbReference>
<evidence type="ECO:0000259" key="7">
    <source>
        <dbReference type="Pfam" id="PF00962"/>
    </source>
</evidence>
<dbReference type="SUPFAM" id="SSF51556">
    <property type="entry name" value="Metallo-dependent hydrolases"/>
    <property type="match status" value="1"/>
</dbReference>
<evidence type="ECO:0000256" key="3">
    <source>
        <dbReference type="ARBA" id="ARBA00012784"/>
    </source>
</evidence>
<keyword evidence="5" id="KW-0378">Hydrolase</keyword>
<evidence type="ECO:0000313" key="8">
    <source>
        <dbReference type="EMBL" id="GAG34326.1"/>
    </source>
</evidence>
<evidence type="ECO:0000256" key="5">
    <source>
        <dbReference type="ARBA" id="ARBA00022801"/>
    </source>
</evidence>
<dbReference type="EMBL" id="BARS01048232">
    <property type="protein sequence ID" value="GAG34326.1"/>
    <property type="molecule type" value="Genomic_DNA"/>
</dbReference>
<dbReference type="GO" id="GO:0046872">
    <property type="term" value="F:metal ion binding"/>
    <property type="evidence" value="ECO:0007669"/>
    <property type="project" value="UniProtKB-KW"/>
</dbReference>
<protein>
    <recommendedName>
        <fullName evidence="3">adenosine deaminase</fullName>
        <ecNumber evidence="3">3.5.4.4</ecNumber>
    </recommendedName>
</protein>
<dbReference type="InterPro" id="IPR006330">
    <property type="entry name" value="Ado/ade_deaminase"/>
</dbReference>
<dbReference type="InterPro" id="IPR001365">
    <property type="entry name" value="A_deaminase_dom"/>
</dbReference>
<evidence type="ECO:0000256" key="2">
    <source>
        <dbReference type="ARBA" id="ARBA00006676"/>
    </source>
</evidence>
<comment type="cofactor">
    <cofactor evidence="1">
        <name>Zn(2+)</name>
        <dbReference type="ChEBI" id="CHEBI:29105"/>
    </cofactor>
</comment>
<dbReference type="PANTHER" id="PTHR11409">
    <property type="entry name" value="ADENOSINE DEAMINASE"/>
    <property type="match status" value="1"/>
</dbReference>
<dbReference type="GO" id="GO:0005829">
    <property type="term" value="C:cytosol"/>
    <property type="evidence" value="ECO:0007669"/>
    <property type="project" value="TreeGrafter"/>
</dbReference>
<dbReference type="Gene3D" id="3.20.20.140">
    <property type="entry name" value="Metal-dependent hydrolases"/>
    <property type="match status" value="1"/>
</dbReference>
<keyword evidence="4" id="KW-0479">Metal-binding</keyword>
<evidence type="ECO:0000256" key="1">
    <source>
        <dbReference type="ARBA" id="ARBA00001947"/>
    </source>
</evidence>
<feature type="non-terminal residue" evidence="8">
    <location>
        <position position="180"/>
    </location>
</feature>
<reference evidence="8" key="1">
    <citation type="journal article" date="2014" name="Front. Microbiol.">
        <title>High frequency of phylogenetically diverse reductive dehalogenase-homologous genes in deep subseafloor sedimentary metagenomes.</title>
        <authorList>
            <person name="Kawai M."/>
            <person name="Futagami T."/>
            <person name="Toyoda A."/>
            <person name="Takaki Y."/>
            <person name="Nishi S."/>
            <person name="Hori S."/>
            <person name="Arai W."/>
            <person name="Tsubouchi T."/>
            <person name="Morono Y."/>
            <person name="Uchiyama I."/>
            <person name="Ito T."/>
            <person name="Fujiyama A."/>
            <person name="Inagaki F."/>
            <person name="Takami H."/>
        </authorList>
    </citation>
    <scope>NUCLEOTIDE SEQUENCE</scope>
    <source>
        <strain evidence="8">Expedition CK06-06</strain>
    </source>
</reference>
<proteinExistence type="inferred from homology"/>
<name>X0YBW4_9ZZZZ</name>
<feature type="domain" description="Adenosine deaminase" evidence="7">
    <location>
        <begin position="26"/>
        <end position="179"/>
    </location>
</feature>
<comment type="caution">
    <text evidence="8">The sequence shown here is derived from an EMBL/GenBank/DDBJ whole genome shotgun (WGS) entry which is preliminary data.</text>
</comment>
<evidence type="ECO:0000256" key="4">
    <source>
        <dbReference type="ARBA" id="ARBA00022723"/>
    </source>
</evidence>